<evidence type="ECO:0000256" key="1">
    <source>
        <dbReference type="SAM" id="SignalP"/>
    </source>
</evidence>
<proteinExistence type="predicted"/>
<dbReference type="CDD" id="cd13640">
    <property type="entry name" value="PBP2_ChoX"/>
    <property type="match status" value="1"/>
</dbReference>
<dbReference type="EMBL" id="VLKY01000003">
    <property type="protein sequence ID" value="TWI56517.1"/>
    <property type="molecule type" value="Genomic_DNA"/>
</dbReference>
<dbReference type="Gene3D" id="3.40.190.10">
    <property type="entry name" value="Periplasmic binding protein-like II"/>
    <property type="match status" value="1"/>
</dbReference>
<comment type="caution">
    <text evidence="3">The sequence shown here is derived from an EMBL/GenBank/DDBJ whole genome shotgun (WGS) entry which is preliminary data.</text>
</comment>
<dbReference type="Pfam" id="PF04069">
    <property type="entry name" value="OpuAC"/>
    <property type="match status" value="1"/>
</dbReference>
<dbReference type="Gene3D" id="3.40.190.100">
    <property type="entry name" value="Glycine betaine-binding periplasmic protein, domain 2"/>
    <property type="match status" value="1"/>
</dbReference>
<evidence type="ECO:0000259" key="2">
    <source>
        <dbReference type="Pfam" id="PF04069"/>
    </source>
</evidence>
<evidence type="ECO:0000313" key="3">
    <source>
        <dbReference type="EMBL" id="TWI56517.1"/>
    </source>
</evidence>
<dbReference type="GO" id="GO:0033265">
    <property type="term" value="F:choline binding"/>
    <property type="evidence" value="ECO:0007669"/>
    <property type="project" value="InterPro"/>
</dbReference>
<dbReference type="Proteomes" id="UP000316905">
    <property type="component" value="Unassembled WGS sequence"/>
</dbReference>
<name>A0A562QID6_9PSED</name>
<dbReference type="GO" id="GO:0043190">
    <property type="term" value="C:ATP-binding cassette (ABC) transporter complex"/>
    <property type="evidence" value="ECO:0007669"/>
    <property type="project" value="InterPro"/>
</dbReference>
<dbReference type="GO" id="GO:0022857">
    <property type="term" value="F:transmembrane transporter activity"/>
    <property type="evidence" value="ECO:0007669"/>
    <property type="project" value="InterPro"/>
</dbReference>
<sequence>MNRFIRNASAALALTLSSAALAADPVACKTVRLGVVNWTDVIATSAMAEVMLEGLGYQTEETTASQQIIMSAMADDNLDVFLGYWQPTMIPVVKPFIDKGQVKVMESPILPDAQSTFAVPDYVYEAGLKTFADIAKYRDKLDGKIYGIEPGSGANRGTAEMIKNNRFGLKDFQLVESSEAGMLTAVKRAEKRKDWIVFFGWKPHPMNLQIKMHYLTGSEDVFGPNEGLATVSAVTTANYPEKCPNVAKLVGNLHFTSAEVGAVMAPILDRTSPQEAAKAWLKQHPGKLETVLDGVTTLDGKNGLHAVKASL</sequence>
<keyword evidence="1" id="KW-0732">Signal</keyword>
<organism evidence="3 4">
    <name type="scientific">Pseudomonas duriflava</name>
    <dbReference type="NCBI Taxonomy" id="459528"/>
    <lineage>
        <taxon>Bacteria</taxon>
        <taxon>Pseudomonadati</taxon>
        <taxon>Pseudomonadota</taxon>
        <taxon>Gammaproteobacteria</taxon>
        <taxon>Pseudomonadales</taxon>
        <taxon>Pseudomonadaceae</taxon>
        <taxon>Pseudomonas</taxon>
    </lineage>
</organism>
<dbReference type="InterPro" id="IPR007210">
    <property type="entry name" value="ABC_Gly_betaine_transp_sub-bd"/>
</dbReference>
<dbReference type="GO" id="GO:0015871">
    <property type="term" value="P:choline transport"/>
    <property type="evidence" value="ECO:0007669"/>
    <property type="project" value="InterPro"/>
</dbReference>
<accession>A0A562QID6</accession>
<feature type="signal peptide" evidence="1">
    <location>
        <begin position="1"/>
        <end position="22"/>
    </location>
</feature>
<reference evidence="3 4" key="1">
    <citation type="journal article" date="2015" name="Stand. Genomic Sci.">
        <title>Genomic Encyclopedia of Bacterial and Archaeal Type Strains, Phase III: the genomes of soil and plant-associated and newly described type strains.</title>
        <authorList>
            <person name="Whitman W.B."/>
            <person name="Woyke T."/>
            <person name="Klenk H.P."/>
            <person name="Zhou Y."/>
            <person name="Lilburn T.G."/>
            <person name="Beck B.J."/>
            <person name="De Vos P."/>
            <person name="Vandamme P."/>
            <person name="Eisen J.A."/>
            <person name="Garrity G."/>
            <person name="Hugenholtz P."/>
            <person name="Kyrpides N.C."/>
        </authorList>
    </citation>
    <scope>NUCLEOTIDE SEQUENCE [LARGE SCALE GENOMIC DNA]</scope>
    <source>
        <strain evidence="3 4">CGMCC 1.6858</strain>
    </source>
</reference>
<gene>
    <name evidence="3" type="ORF">IQ22_00967</name>
</gene>
<feature type="chain" id="PRO_5022189443" evidence="1">
    <location>
        <begin position="23"/>
        <end position="311"/>
    </location>
</feature>
<dbReference type="InterPro" id="IPR017783">
    <property type="entry name" value="ABC_choline_sub-bd"/>
</dbReference>
<dbReference type="AlphaFoldDB" id="A0A562QID6"/>
<keyword evidence="4" id="KW-1185">Reference proteome</keyword>
<dbReference type="RefSeq" id="WP_145138882.1">
    <property type="nucleotide sequence ID" value="NZ_VLKY01000003.1"/>
</dbReference>
<dbReference type="NCBIfam" id="TIGR03414">
    <property type="entry name" value="ABC_choline_bnd"/>
    <property type="match status" value="1"/>
</dbReference>
<dbReference type="GO" id="GO:0042597">
    <property type="term" value="C:periplasmic space"/>
    <property type="evidence" value="ECO:0007669"/>
    <property type="project" value="InterPro"/>
</dbReference>
<evidence type="ECO:0000313" key="4">
    <source>
        <dbReference type="Proteomes" id="UP000316905"/>
    </source>
</evidence>
<dbReference type="OrthoDB" id="9787902at2"/>
<dbReference type="SUPFAM" id="SSF53850">
    <property type="entry name" value="Periplasmic binding protein-like II"/>
    <property type="match status" value="1"/>
</dbReference>
<feature type="domain" description="ABC-type glycine betaine transport system substrate-binding" evidence="2">
    <location>
        <begin position="29"/>
        <end position="283"/>
    </location>
</feature>
<protein>
    <submittedName>
        <fullName evidence="3">Glycine betaine/proline transport system substrate-binding protein</fullName>
    </submittedName>
</protein>